<dbReference type="SMART" id="SM00739">
    <property type="entry name" value="KOW"/>
    <property type="match status" value="1"/>
</dbReference>
<evidence type="ECO:0000256" key="9">
    <source>
        <dbReference type="ARBA" id="ARBA00058688"/>
    </source>
</evidence>
<dbReference type="Pfam" id="PF17136">
    <property type="entry name" value="ribosomal_L24"/>
    <property type="match status" value="1"/>
</dbReference>
<dbReference type="Proteomes" id="UP000198847">
    <property type="component" value="Unassembled WGS sequence"/>
</dbReference>
<dbReference type="CDD" id="cd06089">
    <property type="entry name" value="KOW_RPL26"/>
    <property type="match status" value="1"/>
</dbReference>
<dbReference type="GO" id="GO:0006412">
    <property type="term" value="P:translation"/>
    <property type="evidence" value="ECO:0007669"/>
    <property type="project" value="UniProtKB-UniRule"/>
</dbReference>
<dbReference type="FunFam" id="2.30.30.30:FF:000004">
    <property type="entry name" value="50S ribosomal protein L24"/>
    <property type="match status" value="1"/>
</dbReference>
<evidence type="ECO:0000313" key="14">
    <source>
        <dbReference type="Proteomes" id="UP000198847"/>
    </source>
</evidence>
<dbReference type="InterPro" id="IPR003256">
    <property type="entry name" value="Ribosomal_uL24"/>
</dbReference>
<dbReference type="HAMAP" id="MF_01326_B">
    <property type="entry name" value="Ribosomal_uL24_B"/>
    <property type="match status" value="1"/>
</dbReference>
<evidence type="ECO:0000256" key="1">
    <source>
        <dbReference type="ARBA" id="ARBA00004072"/>
    </source>
</evidence>
<dbReference type="InterPro" id="IPR057264">
    <property type="entry name" value="Ribosomal_uL24_C"/>
</dbReference>
<evidence type="ECO:0000256" key="3">
    <source>
        <dbReference type="ARBA" id="ARBA00011838"/>
    </source>
</evidence>
<keyword evidence="4 10" id="KW-0699">rRNA-binding</keyword>
<evidence type="ECO:0000256" key="7">
    <source>
        <dbReference type="ARBA" id="ARBA00023274"/>
    </source>
</evidence>
<organism evidence="13 14">
    <name type="scientific">Propionispora vibrioides</name>
    <dbReference type="NCBI Taxonomy" id="112903"/>
    <lineage>
        <taxon>Bacteria</taxon>
        <taxon>Bacillati</taxon>
        <taxon>Bacillota</taxon>
        <taxon>Negativicutes</taxon>
        <taxon>Selenomonadales</taxon>
        <taxon>Sporomusaceae</taxon>
        <taxon>Propionispora</taxon>
    </lineage>
</organism>
<dbReference type="InterPro" id="IPR014722">
    <property type="entry name" value="Rib_uL2_dom2"/>
</dbReference>
<dbReference type="RefSeq" id="WP_091748109.1">
    <property type="nucleotide sequence ID" value="NZ_FODY01000015.1"/>
</dbReference>
<comment type="function">
    <text evidence="9 10">One of the proteins that surrounds the polypeptide exit tunnel on the outside of the subunit.</text>
</comment>
<evidence type="ECO:0000256" key="11">
    <source>
        <dbReference type="RuleBase" id="RU003477"/>
    </source>
</evidence>
<dbReference type="GO" id="GO:1990904">
    <property type="term" value="C:ribonucleoprotein complex"/>
    <property type="evidence" value="ECO:0007669"/>
    <property type="project" value="UniProtKB-KW"/>
</dbReference>
<dbReference type="InterPro" id="IPR041988">
    <property type="entry name" value="Ribosomal_uL24_KOW"/>
</dbReference>
<dbReference type="Gene3D" id="2.30.30.30">
    <property type="match status" value="1"/>
</dbReference>
<evidence type="ECO:0000256" key="5">
    <source>
        <dbReference type="ARBA" id="ARBA00022884"/>
    </source>
</evidence>
<dbReference type="InterPro" id="IPR005824">
    <property type="entry name" value="KOW"/>
</dbReference>
<dbReference type="InterPro" id="IPR008991">
    <property type="entry name" value="Translation_prot_SH3-like_sf"/>
</dbReference>
<dbReference type="InterPro" id="IPR005825">
    <property type="entry name" value="Ribosomal_uL24_CS"/>
</dbReference>
<dbReference type="PROSITE" id="PS01108">
    <property type="entry name" value="RIBOSOMAL_L24"/>
    <property type="match status" value="1"/>
</dbReference>
<accession>A0A1H8WFA5</accession>
<evidence type="ECO:0000256" key="10">
    <source>
        <dbReference type="HAMAP-Rule" id="MF_01326"/>
    </source>
</evidence>
<comment type="similarity">
    <text evidence="2 10 11">Belongs to the universal ribosomal protein uL24 family.</text>
</comment>
<feature type="domain" description="KOW" evidence="12">
    <location>
        <begin position="8"/>
        <end position="35"/>
    </location>
</feature>
<evidence type="ECO:0000259" key="12">
    <source>
        <dbReference type="SMART" id="SM00739"/>
    </source>
</evidence>
<dbReference type="NCBIfam" id="TIGR01079">
    <property type="entry name" value="rplX_bact"/>
    <property type="match status" value="1"/>
</dbReference>
<reference evidence="13 14" key="1">
    <citation type="submission" date="2016-10" db="EMBL/GenBank/DDBJ databases">
        <authorList>
            <person name="de Groot N.N."/>
        </authorList>
    </citation>
    <scope>NUCLEOTIDE SEQUENCE [LARGE SCALE GENOMIC DNA]</scope>
    <source>
        <strain evidence="13 14">DSM 13305</strain>
    </source>
</reference>
<dbReference type="GO" id="GO:0005840">
    <property type="term" value="C:ribosome"/>
    <property type="evidence" value="ECO:0007669"/>
    <property type="project" value="UniProtKB-KW"/>
</dbReference>
<keyword evidence="5 10" id="KW-0694">RNA-binding</keyword>
<keyword evidence="14" id="KW-1185">Reference proteome</keyword>
<gene>
    <name evidence="10" type="primary">rplX</name>
    <name evidence="13" type="ORF">SAMN04490178_115106</name>
</gene>
<evidence type="ECO:0000313" key="13">
    <source>
        <dbReference type="EMBL" id="SEP26365.1"/>
    </source>
</evidence>
<protein>
    <recommendedName>
        <fullName evidence="8 10">Large ribosomal subunit protein uL24</fullName>
    </recommendedName>
</protein>
<dbReference type="STRING" id="112903.SAMN04490178_115106"/>
<dbReference type="SUPFAM" id="SSF50104">
    <property type="entry name" value="Translation proteins SH3-like domain"/>
    <property type="match status" value="1"/>
</dbReference>
<evidence type="ECO:0000256" key="4">
    <source>
        <dbReference type="ARBA" id="ARBA00022730"/>
    </source>
</evidence>
<keyword evidence="6 10" id="KW-0689">Ribosomal protein</keyword>
<dbReference type="OrthoDB" id="9807419at2"/>
<comment type="function">
    <text evidence="1 10">One of two assembly initiator proteins, it binds directly to the 5'-end of the 23S rRNA, where it nucleates assembly of the 50S subunit.</text>
</comment>
<dbReference type="Pfam" id="PF00467">
    <property type="entry name" value="KOW"/>
    <property type="match status" value="1"/>
</dbReference>
<evidence type="ECO:0000256" key="2">
    <source>
        <dbReference type="ARBA" id="ARBA00010618"/>
    </source>
</evidence>
<dbReference type="GO" id="GO:0003735">
    <property type="term" value="F:structural constituent of ribosome"/>
    <property type="evidence" value="ECO:0007669"/>
    <property type="project" value="InterPro"/>
</dbReference>
<dbReference type="GO" id="GO:0019843">
    <property type="term" value="F:rRNA binding"/>
    <property type="evidence" value="ECO:0007669"/>
    <property type="project" value="UniProtKB-UniRule"/>
</dbReference>
<comment type="subunit">
    <text evidence="3 10">Part of the 50S ribosomal subunit.</text>
</comment>
<dbReference type="PANTHER" id="PTHR12903">
    <property type="entry name" value="MITOCHONDRIAL RIBOSOMAL PROTEIN L24"/>
    <property type="match status" value="1"/>
</dbReference>
<name>A0A1H8WFA5_9FIRM</name>
<dbReference type="EMBL" id="FODY01000015">
    <property type="protein sequence ID" value="SEP26365.1"/>
    <property type="molecule type" value="Genomic_DNA"/>
</dbReference>
<evidence type="ECO:0000256" key="8">
    <source>
        <dbReference type="ARBA" id="ARBA00035206"/>
    </source>
</evidence>
<keyword evidence="7 10" id="KW-0687">Ribonucleoprotein</keyword>
<proteinExistence type="inferred from homology"/>
<evidence type="ECO:0000256" key="6">
    <source>
        <dbReference type="ARBA" id="ARBA00022980"/>
    </source>
</evidence>
<dbReference type="AlphaFoldDB" id="A0A1H8WFA5"/>
<sequence>MAEVNKLHVKKGDTVVVLSGKDKGKKGKIIEALPKKSKVIVEGVNTVKRHTKPSQKLPQGGIVVKEAPLNSSKVMLVCSACDKPTRIKKSALASGKSVRVCKKCGEIIDKEK</sequence>